<dbReference type="AlphaFoldDB" id="A0A5E4R2V7"/>
<feature type="chain" id="PRO_5022730942" evidence="1">
    <location>
        <begin position="24"/>
        <end position="374"/>
    </location>
</feature>
<dbReference type="EMBL" id="FZQP02006788">
    <property type="protein sequence ID" value="VVD03644.1"/>
    <property type="molecule type" value="Genomic_DNA"/>
</dbReference>
<evidence type="ECO:0000313" key="3">
    <source>
        <dbReference type="Proteomes" id="UP000324832"/>
    </source>
</evidence>
<reference evidence="2 3" key="1">
    <citation type="submission" date="2017-07" db="EMBL/GenBank/DDBJ databases">
        <authorList>
            <person name="Talla V."/>
            <person name="Backstrom N."/>
        </authorList>
    </citation>
    <scope>NUCLEOTIDE SEQUENCE [LARGE SCALE GENOMIC DNA]</scope>
</reference>
<proteinExistence type="predicted"/>
<gene>
    <name evidence="2" type="ORF">LSINAPIS_LOCUS13597</name>
</gene>
<keyword evidence="3" id="KW-1185">Reference proteome</keyword>
<organism evidence="2 3">
    <name type="scientific">Leptidea sinapis</name>
    <dbReference type="NCBI Taxonomy" id="189913"/>
    <lineage>
        <taxon>Eukaryota</taxon>
        <taxon>Metazoa</taxon>
        <taxon>Ecdysozoa</taxon>
        <taxon>Arthropoda</taxon>
        <taxon>Hexapoda</taxon>
        <taxon>Insecta</taxon>
        <taxon>Pterygota</taxon>
        <taxon>Neoptera</taxon>
        <taxon>Endopterygota</taxon>
        <taxon>Lepidoptera</taxon>
        <taxon>Glossata</taxon>
        <taxon>Ditrysia</taxon>
        <taxon>Papilionoidea</taxon>
        <taxon>Pieridae</taxon>
        <taxon>Dismorphiinae</taxon>
        <taxon>Leptidea</taxon>
    </lineage>
</organism>
<evidence type="ECO:0000256" key="1">
    <source>
        <dbReference type="SAM" id="SignalP"/>
    </source>
</evidence>
<name>A0A5E4R2V7_9NEOP</name>
<keyword evidence="1" id="KW-0732">Signal</keyword>
<dbReference type="Proteomes" id="UP000324832">
    <property type="component" value="Unassembled WGS sequence"/>
</dbReference>
<accession>A0A5E4R2V7</accession>
<protein>
    <submittedName>
        <fullName evidence="2">Uncharacterized protein</fullName>
    </submittedName>
</protein>
<sequence length="374" mass="42670">MFVSLKITCSLSLIMLMLSLTKTQRPINNKYSLIMDTSGSERDLAEMISGKSYVPYVYENQLPRGTIVTSNDNDVSYLLSKLSDEELLRLLNEQPAKTEYDLNDIAKVAVGLNVKKHKNNKKPHLNKLDEPLKDGPRQMGFFRLENKRVVHDDSVTDANYLALQKLQSLLYARPQLDVDDLDEKRKELLFDVLVNQLKLLCCKKPGSIKTPNTGFQKLKGMTDMNQDGLNTKIQSENLKPQEFMFLVINEEIRSNVSEEIILVDPDTLQQNSSILLLGPITTPLTNSQLKVIMRRLENELTKPEYTSLLQELSDGVLSAKNHKLIKSFIHGPHTRRYIKPHRCNHQSKLARVYGGPKWLICTGYINLNTPSLYD</sequence>
<feature type="signal peptide" evidence="1">
    <location>
        <begin position="1"/>
        <end position="23"/>
    </location>
</feature>
<evidence type="ECO:0000313" key="2">
    <source>
        <dbReference type="EMBL" id="VVD03644.1"/>
    </source>
</evidence>